<proteinExistence type="predicted"/>
<sequence>MYNDVAVWELATILQERGNCYLYEKLGYQQTGETKEINDKMTIVFYEKRLK</sequence>
<accession>A0A2W6QBX1</accession>
<evidence type="ECO:0000313" key="1">
    <source>
        <dbReference type="EMBL" id="PZT54713.1"/>
    </source>
</evidence>
<comment type="caution">
    <text evidence="1">The sequence shown here is derived from an EMBL/GenBank/DDBJ whole genome shotgun (WGS) entry which is preliminary data.</text>
</comment>
<dbReference type="Proteomes" id="UP000249204">
    <property type="component" value="Unassembled WGS sequence"/>
</dbReference>
<dbReference type="AlphaFoldDB" id="A0A2W6QBX1"/>
<gene>
    <name evidence="1" type="ORF">DN757_15700</name>
</gene>
<keyword evidence="1" id="KW-0808">Transferase</keyword>
<organism evidence="1 2">
    <name type="scientific">Paenibacillus silvae</name>
    <dbReference type="NCBI Taxonomy" id="1325358"/>
    <lineage>
        <taxon>Bacteria</taxon>
        <taxon>Bacillati</taxon>
        <taxon>Bacillota</taxon>
        <taxon>Bacilli</taxon>
        <taxon>Bacillales</taxon>
        <taxon>Paenibacillaceae</taxon>
        <taxon>Paenibacillus</taxon>
    </lineage>
</organism>
<evidence type="ECO:0000313" key="2">
    <source>
        <dbReference type="Proteomes" id="UP000249204"/>
    </source>
</evidence>
<name>A0A2W6QBX1_9BACL</name>
<dbReference type="EMBL" id="QKWW01000044">
    <property type="protein sequence ID" value="PZT54713.1"/>
    <property type="molecule type" value="Genomic_DNA"/>
</dbReference>
<reference evidence="1 2" key="1">
    <citation type="submission" date="2018-06" db="EMBL/GenBank/DDBJ databases">
        <title>Isolation of heavy metals resistant Paenibacillus silvae NC2 from Gold-Copper mine in ZiJin, China.</title>
        <authorList>
            <person name="Xu J."/>
            <person name="Mazhar H.S."/>
            <person name="Rensing C."/>
        </authorList>
    </citation>
    <scope>NUCLEOTIDE SEQUENCE [LARGE SCALE GENOMIC DNA]</scope>
    <source>
        <strain evidence="1 2">NC2</strain>
    </source>
</reference>
<dbReference type="GO" id="GO:0016740">
    <property type="term" value="F:transferase activity"/>
    <property type="evidence" value="ECO:0007669"/>
    <property type="project" value="UniProtKB-KW"/>
</dbReference>
<protein>
    <submittedName>
        <fullName evidence="1">GNAT family acetyltransferase</fullName>
    </submittedName>
</protein>